<evidence type="ECO:0000313" key="4">
    <source>
        <dbReference type="Proteomes" id="UP000786183"/>
    </source>
</evidence>
<keyword evidence="4" id="KW-1185">Reference proteome</keyword>
<proteinExistence type="predicted"/>
<dbReference type="InterPro" id="IPR035919">
    <property type="entry name" value="EAL_sf"/>
</dbReference>
<dbReference type="SMART" id="SM00052">
    <property type="entry name" value="EAL"/>
    <property type="match status" value="1"/>
</dbReference>
<comment type="caution">
    <text evidence="3">The sequence shown here is derived from an EMBL/GenBank/DDBJ whole genome shotgun (WGS) entry which is preliminary data.</text>
</comment>
<dbReference type="CDD" id="cd01948">
    <property type="entry name" value="EAL"/>
    <property type="match status" value="1"/>
</dbReference>
<dbReference type="PANTHER" id="PTHR33121:SF71">
    <property type="entry name" value="OXYGEN SENSOR PROTEIN DOSP"/>
    <property type="match status" value="1"/>
</dbReference>
<dbReference type="Gene3D" id="3.30.70.270">
    <property type="match status" value="1"/>
</dbReference>
<dbReference type="InterPro" id="IPR001633">
    <property type="entry name" value="EAL_dom"/>
</dbReference>
<feature type="transmembrane region" description="Helical" evidence="1">
    <location>
        <begin position="12"/>
        <end position="29"/>
    </location>
</feature>
<organism evidence="3 4">
    <name type="scientific">Campylobacter canadensis</name>
    <dbReference type="NCBI Taxonomy" id="449520"/>
    <lineage>
        <taxon>Bacteria</taxon>
        <taxon>Pseudomonadati</taxon>
        <taxon>Campylobacterota</taxon>
        <taxon>Epsilonproteobacteria</taxon>
        <taxon>Campylobacterales</taxon>
        <taxon>Campylobacteraceae</taxon>
        <taxon>Campylobacter</taxon>
    </lineage>
</organism>
<protein>
    <submittedName>
        <fullName evidence="3">GGDEF domain-containing protein</fullName>
    </submittedName>
</protein>
<dbReference type="EMBL" id="JACGBB010000024">
    <property type="protein sequence ID" value="MBZ7988008.1"/>
    <property type="molecule type" value="Genomic_DNA"/>
</dbReference>
<sequence>MEAKKFNNIKNILLSLIVVIVLLNIYLFFGAKNSIRIFSESFFYSLENRYNQANLSNEIELSTFKLSDGKVKIINGQNPDLNEQEMTILKKNKELFDYLKLDAHLFQIKFYKLRDNEIYAGFSTQIHLSDSRLYQIYIPLILNIIFFILIFILYKQKQELEELYSKTLNTFNKKMQKLESEANVDNITGLKNKHCLEKNISSMQNPKLILIKIDEIRKISDYFSEDTLISLIKQITILFNEYAKENNLLLFKTELDVYAFIEDNDQDEQRYEELIAELMQLVKTKDISIEYNSSIISMVLTTTIGLSLEKENIIQKAYIALKRAEKDNKNFVSYSQFLMEEQSYIEELNTAKLIQSAISGDNIFTFYQPIFDSNKNITKYESLVRIINKTSEGTQIITPGMFLATSIKTKQYEIIEEFIINKVIKSLEENPNISLSVNLAGRDMKDVAKNNKIINLLRRTKVADRLVIEVLEDENIANDKKIMEFLLKARALGCKIAIDDFGSGFSNFAYVLELMPDYIKIDGSIIKDIIDNEKSVQIVKTIVLFTKSLGIKTVAEFVSSEEIFNKCLELGVDEFQGFYLGKPSPSFSEEEIDLEYYNFKENNA</sequence>
<evidence type="ECO:0000259" key="2">
    <source>
        <dbReference type="PROSITE" id="PS50883"/>
    </source>
</evidence>
<evidence type="ECO:0000313" key="3">
    <source>
        <dbReference type="EMBL" id="MBZ7988008.1"/>
    </source>
</evidence>
<dbReference type="PANTHER" id="PTHR33121">
    <property type="entry name" value="CYCLIC DI-GMP PHOSPHODIESTERASE PDEF"/>
    <property type="match status" value="1"/>
</dbReference>
<feature type="domain" description="EAL" evidence="2">
    <location>
        <begin position="347"/>
        <end position="597"/>
    </location>
</feature>
<name>A0ABS7WTA4_9BACT</name>
<gene>
    <name evidence="3" type="ORF">AVCANL283_07880</name>
</gene>
<dbReference type="Gene3D" id="3.20.20.450">
    <property type="entry name" value="EAL domain"/>
    <property type="match status" value="1"/>
</dbReference>
<evidence type="ECO:0000256" key="1">
    <source>
        <dbReference type="SAM" id="Phobius"/>
    </source>
</evidence>
<dbReference type="SUPFAM" id="SSF141868">
    <property type="entry name" value="EAL domain-like"/>
    <property type="match status" value="1"/>
</dbReference>
<dbReference type="Pfam" id="PF00563">
    <property type="entry name" value="EAL"/>
    <property type="match status" value="1"/>
</dbReference>
<dbReference type="InterPro" id="IPR050706">
    <property type="entry name" value="Cyclic-di-GMP_PDE-like"/>
</dbReference>
<keyword evidence="1" id="KW-1133">Transmembrane helix</keyword>
<accession>A0ABS7WTA4</accession>
<dbReference type="InterPro" id="IPR043128">
    <property type="entry name" value="Rev_trsase/Diguanyl_cyclase"/>
</dbReference>
<feature type="transmembrane region" description="Helical" evidence="1">
    <location>
        <begin position="136"/>
        <end position="154"/>
    </location>
</feature>
<keyword evidence="1" id="KW-0812">Transmembrane</keyword>
<dbReference type="RefSeq" id="WP_172231330.1">
    <property type="nucleotide sequence ID" value="NZ_CP035946.1"/>
</dbReference>
<dbReference type="PROSITE" id="PS50883">
    <property type="entry name" value="EAL"/>
    <property type="match status" value="1"/>
</dbReference>
<dbReference type="Proteomes" id="UP000786183">
    <property type="component" value="Unassembled WGS sequence"/>
</dbReference>
<keyword evidence="1" id="KW-0472">Membrane</keyword>
<reference evidence="3 4" key="1">
    <citation type="submission" date="2020-07" db="EMBL/GenBank/DDBJ databases">
        <title>Transfer of Campylobacter canadensis to the novel genus Avispirillum gen. nov., that also includes two novel species recovered from migratory waterfowl: Avispirillum anseris sp. nov. and Avispirillum brantae sp. nov.</title>
        <authorList>
            <person name="Miller W.G."/>
            <person name="Chapman M.H."/>
            <person name="Yee E."/>
            <person name="Inglis G.D."/>
        </authorList>
    </citation>
    <scope>NUCLEOTIDE SEQUENCE [LARGE SCALE GENOMIC DNA]</scope>
    <source>
        <strain evidence="3 4">L283</strain>
    </source>
</reference>